<keyword evidence="2" id="KW-1185">Reference proteome</keyword>
<gene>
    <name evidence="1" type="ORF">FEG63_21685</name>
</gene>
<evidence type="ECO:0000313" key="1">
    <source>
        <dbReference type="EMBL" id="NTY62158.1"/>
    </source>
</evidence>
<dbReference type="EMBL" id="VBSB01000014">
    <property type="protein sequence ID" value="NTY62158.1"/>
    <property type="molecule type" value="Genomic_DNA"/>
</dbReference>
<proteinExistence type="predicted"/>
<dbReference type="Proteomes" id="UP000708347">
    <property type="component" value="Unassembled WGS sequence"/>
</dbReference>
<name>A0ABX2K4X9_9MYCO</name>
<sequence>MASDNTYVWRRRAATTLDWVAVVGDVTAGVATFTGATHWSAIATIAAVSARAVAEAVAPPPDDPPPADG</sequence>
<comment type="caution">
    <text evidence="1">The sequence shown here is derived from an EMBL/GenBank/DDBJ whole genome shotgun (WGS) entry which is preliminary data.</text>
</comment>
<reference evidence="1 2" key="1">
    <citation type="submission" date="2019-05" db="EMBL/GenBank/DDBJ databases">
        <title>Mycolicibacterium sphagni ENV482 genome assembly.</title>
        <authorList>
            <person name="Chen W."/>
            <person name="Faulkner N.W."/>
            <person name="Hyman M.R."/>
        </authorList>
    </citation>
    <scope>NUCLEOTIDE SEQUENCE [LARGE SCALE GENOMIC DNA]</scope>
    <source>
        <strain evidence="1 2">ENV482</strain>
    </source>
</reference>
<evidence type="ECO:0000313" key="2">
    <source>
        <dbReference type="Proteomes" id="UP000708347"/>
    </source>
</evidence>
<protein>
    <submittedName>
        <fullName evidence="1">Uncharacterized protein</fullName>
    </submittedName>
</protein>
<accession>A0ABX2K4X9</accession>
<dbReference type="RefSeq" id="WP_174399885.1">
    <property type="nucleotide sequence ID" value="NZ_VBSB01000014.1"/>
</dbReference>
<organism evidence="1 2">
    <name type="scientific">Mycolicibacterium sphagni</name>
    <dbReference type="NCBI Taxonomy" id="1786"/>
    <lineage>
        <taxon>Bacteria</taxon>
        <taxon>Bacillati</taxon>
        <taxon>Actinomycetota</taxon>
        <taxon>Actinomycetes</taxon>
        <taxon>Mycobacteriales</taxon>
        <taxon>Mycobacteriaceae</taxon>
        <taxon>Mycolicibacterium</taxon>
    </lineage>
</organism>